<sequence>MDWLTVSETPDAPPPPESFWLARDFSNTMKVTSEKTNACEQACDKRNGQKLLRDVGALGKAQSFTDNAPPVDGEGLKNPMHYYNNANTTPSRMPKFLDKKRPGSNRDSQDNTAGLLN</sequence>
<dbReference type="EMBL" id="CAJNNV010025336">
    <property type="protein sequence ID" value="CAE8613945.1"/>
    <property type="molecule type" value="Genomic_DNA"/>
</dbReference>
<organism evidence="2 3">
    <name type="scientific">Polarella glacialis</name>
    <name type="common">Dinoflagellate</name>
    <dbReference type="NCBI Taxonomy" id="89957"/>
    <lineage>
        <taxon>Eukaryota</taxon>
        <taxon>Sar</taxon>
        <taxon>Alveolata</taxon>
        <taxon>Dinophyceae</taxon>
        <taxon>Suessiales</taxon>
        <taxon>Suessiaceae</taxon>
        <taxon>Polarella</taxon>
    </lineage>
</organism>
<dbReference type="Proteomes" id="UP000654075">
    <property type="component" value="Unassembled WGS sequence"/>
</dbReference>
<protein>
    <submittedName>
        <fullName evidence="2">Uncharacterized protein</fullName>
    </submittedName>
</protein>
<name>A0A813FJM6_POLGL</name>
<proteinExistence type="predicted"/>
<feature type="region of interest" description="Disordered" evidence="1">
    <location>
        <begin position="86"/>
        <end position="117"/>
    </location>
</feature>
<evidence type="ECO:0000313" key="3">
    <source>
        <dbReference type="Proteomes" id="UP000654075"/>
    </source>
</evidence>
<gene>
    <name evidence="2" type="ORF">PGLA1383_LOCUS31683</name>
</gene>
<evidence type="ECO:0000256" key="1">
    <source>
        <dbReference type="SAM" id="MobiDB-lite"/>
    </source>
</evidence>
<accession>A0A813FJM6</accession>
<comment type="caution">
    <text evidence="2">The sequence shown here is derived from an EMBL/GenBank/DDBJ whole genome shotgun (WGS) entry which is preliminary data.</text>
</comment>
<keyword evidence="3" id="KW-1185">Reference proteome</keyword>
<reference evidence="2" key="1">
    <citation type="submission" date="2021-02" db="EMBL/GenBank/DDBJ databases">
        <authorList>
            <person name="Dougan E. K."/>
            <person name="Rhodes N."/>
            <person name="Thang M."/>
            <person name="Chan C."/>
        </authorList>
    </citation>
    <scope>NUCLEOTIDE SEQUENCE</scope>
</reference>
<evidence type="ECO:0000313" key="2">
    <source>
        <dbReference type="EMBL" id="CAE8613945.1"/>
    </source>
</evidence>
<dbReference type="AlphaFoldDB" id="A0A813FJM6"/>